<comment type="caution">
    <text evidence="3">The sequence shown here is derived from an EMBL/GenBank/DDBJ whole genome shotgun (WGS) entry which is preliminary data.</text>
</comment>
<comment type="similarity">
    <text evidence="1">Belongs to the bacterial sugar transferase family.</text>
</comment>
<reference evidence="3 4" key="1">
    <citation type="submission" date="2020-08" db="EMBL/GenBank/DDBJ databases">
        <title>Genomic Encyclopedia of Type Strains, Phase IV (KMG-IV): sequencing the most valuable type-strain genomes for metagenomic binning, comparative biology and taxonomic classification.</title>
        <authorList>
            <person name="Goeker M."/>
        </authorList>
    </citation>
    <scope>NUCLEOTIDE SEQUENCE [LARGE SCALE GENOMIC DNA]</scope>
    <source>
        <strain evidence="3 4">DSM 40141</strain>
    </source>
</reference>
<evidence type="ECO:0000259" key="2">
    <source>
        <dbReference type="Pfam" id="PF02397"/>
    </source>
</evidence>
<evidence type="ECO:0000256" key="1">
    <source>
        <dbReference type="ARBA" id="ARBA00006464"/>
    </source>
</evidence>
<keyword evidence="3" id="KW-0808">Transferase</keyword>
<feature type="domain" description="Bacterial sugar transferase" evidence="2">
    <location>
        <begin position="7"/>
        <end position="181"/>
    </location>
</feature>
<dbReference type="PANTHER" id="PTHR30576">
    <property type="entry name" value="COLANIC BIOSYNTHESIS UDP-GLUCOSE LIPID CARRIER TRANSFERASE"/>
    <property type="match status" value="1"/>
</dbReference>
<evidence type="ECO:0000313" key="4">
    <source>
        <dbReference type="Proteomes" id="UP000540423"/>
    </source>
</evidence>
<dbReference type="Proteomes" id="UP000540423">
    <property type="component" value="Unassembled WGS sequence"/>
</dbReference>
<sequence>MQSLSAKRVLDLTGSLLLLLLFAPVLATTYAVVALTAPAAAICRRPRAGLYGEPFQLLGFHRAPPAPRGPRIPRGPHAARAAAAGRALRRLALDGLPQLVNVLRGEMSLVGPRPLPLEDTGSTALTCGRLTVKPGMTGLWQVSRRSGLPWDEMLLLDLEYVDTHCLAVDLGILARTVPAALTAHGTR</sequence>
<dbReference type="PANTHER" id="PTHR30576:SF10">
    <property type="entry name" value="SLL5057 PROTEIN"/>
    <property type="match status" value="1"/>
</dbReference>
<protein>
    <submittedName>
        <fullName evidence="3">Lipopolysaccharide/colanic/teichoic acid biosynthesis glycosyltransferase</fullName>
    </submittedName>
</protein>
<dbReference type="GO" id="GO:0016780">
    <property type="term" value="F:phosphotransferase activity, for other substituted phosphate groups"/>
    <property type="evidence" value="ECO:0007669"/>
    <property type="project" value="TreeGrafter"/>
</dbReference>
<dbReference type="EMBL" id="JACHEM010000012">
    <property type="protein sequence ID" value="MBB6438160.1"/>
    <property type="molecule type" value="Genomic_DNA"/>
</dbReference>
<evidence type="ECO:0000313" key="3">
    <source>
        <dbReference type="EMBL" id="MBB6438160.1"/>
    </source>
</evidence>
<dbReference type="InterPro" id="IPR003362">
    <property type="entry name" value="Bact_transf"/>
</dbReference>
<accession>A0A7X0HI82</accession>
<dbReference type="AlphaFoldDB" id="A0A7X0HI82"/>
<organism evidence="3 4">
    <name type="scientific">Streptomyces candidus</name>
    <dbReference type="NCBI Taxonomy" id="67283"/>
    <lineage>
        <taxon>Bacteria</taxon>
        <taxon>Bacillati</taxon>
        <taxon>Actinomycetota</taxon>
        <taxon>Actinomycetes</taxon>
        <taxon>Kitasatosporales</taxon>
        <taxon>Streptomycetaceae</taxon>
        <taxon>Streptomyces</taxon>
    </lineage>
</organism>
<dbReference type="RefSeq" id="WP_229923271.1">
    <property type="nucleotide sequence ID" value="NZ_BNBN01000003.1"/>
</dbReference>
<keyword evidence="4" id="KW-1185">Reference proteome</keyword>
<proteinExistence type="inferred from homology"/>
<gene>
    <name evidence="3" type="ORF">HNQ79_004664</name>
</gene>
<name>A0A7X0HI82_9ACTN</name>
<dbReference type="Pfam" id="PF02397">
    <property type="entry name" value="Bac_transf"/>
    <property type="match status" value="1"/>
</dbReference>